<keyword evidence="3" id="KW-0238">DNA-binding</keyword>
<dbReference type="SUPFAM" id="SSF53041">
    <property type="entry name" value="Resolvase-like"/>
    <property type="match status" value="1"/>
</dbReference>
<gene>
    <name evidence="8" type="ORF">PAT3040_00712</name>
</gene>
<evidence type="ECO:0000259" key="7">
    <source>
        <dbReference type="PROSITE" id="PS51736"/>
    </source>
</evidence>
<dbReference type="Proteomes" id="UP000245202">
    <property type="component" value="Unassembled WGS sequence"/>
</dbReference>
<dbReference type="PROSITE" id="PS00397">
    <property type="entry name" value="RECOMBINASES_1"/>
    <property type="match status" value="1"/>
</dbReference>
<dbReference type="Gene3D" id="3.40.50.1390">
    <property type="entry name" value="Resolvase, N-terminal catalytic domain"/>
    <property type="match status" value="1"/>
</dbReference>
<keyword evidence="4" id="KW-0233">DNA recombination</keyword>
<dbReference type="PANTHER" id="PTHR30461">
    <property type="entry name" value="DNA-INVERTASE FROM LAMBDOID PROPHAGE"/>
    <property type="match status" value="1"/>
</dbReference>
<comment type="caution">
    <text evidence="8">The sequence shown here is derived from an EMBL/GenBank/DDBJ whole genome shotgun (WGS) entry which is preliminary data.</text>
</comment>
<evidence type="ECO:0000256" key="3">
    <source>
        <dbReference type="ARBA" id="ARBA00023125"/>
    </source>
</evidence>
<evidence type="ECO:0000256" key="2">
    <source>
        <dbReference type="ARBA" id="ARBA00022908"/>
    </source>
</evidence>
<dbReference type="FunFam" id="3.40.50.1390:FF:000001">
    <property type="entry name" value="DNA recombinase"/>
    <property type="match status" value="1"/>
</dbReference>
<feature type="active site" description="O-(5'-phospho-DNA)-serine intermediate" evidence="5 6">
    <location>
        <position position="41"/>
    </location>
</feature>
<reference evidence="8 9" key="1">
    <citation type="submission" date="2017-08" db="EMBL/GenBank/DDBJ databases">
        <title>Substantial Increase in Enzyme Production by Combined Drug-Resistance Mutations in Paenibacillus agaridevorans.</title>
        <authorList>
            <person name="Tanaka Y."/>
            <person name="Funane K."/>
            <person name="Hosaka T."/>
            <person name="Shiwa Y."/>
            <person name="Fujita N."/>
            <person name="Miyazaki T."/>
            <person name="Yoshikawa H."/>
            <person name="Murakami K."/>
            <person name="Kasahara K."/>
            <person name="Inaoka T."/>
            <person name="Hiraga Y."/>
            <person name="Ochi K."/>
        </authorList>
    </citation>
    <scope>NUCLEOTIDE SEQUENCE [LARGE SCALE GENOMIC DNA]</scope>
    <source>
        <strain evidence="8 9">T-3040</strain>
    </source>
</reference>
<proteinExistence type="inferred from homology"/>
<dbReference type="InterPro" id="IPR036162">
    <property type="entry name" value="Resolvase-like_N_sf"/>
</dbReference>
<organism evidence="8 9">
    <name type="scientific">Paenibacillus agaridevorans</name>
    <dbReference type="NCBI Taxonomy" id="171404"/>
    <lineage>
        <taxon>Bacteria</taxon>
        <taxon>Bacillati</taxon>
        <taxon>Bacillota</taxon>
        <taxon>Bacilli</taxon>
        <taxon>Bacillales</taxon>
        <taxon>Paenibacillaceae</taxon>
        <taxon>Paenibacillus</taxon>
    </lineage>
</organism>
<accession>A0A2R5EKP0</accession>
<comment type="similarity">
    <text evidence="1">Belongs to the site-specific recombinase resolvase family.</text>
</comment>
<dbReference type="CDD" id="cd03768">
    <property type="entry name" value="SR_ResInv"/>
    <property type="match status" value="1"/>
</dbReference>
<evidence type="ECO:0000256" key="1">
    <source>
        <dbReference type="ARBA" id="ARBA00009913"/>
    </source>
</evidence>
<dbReference type="AlphaFoldDB" id="A0A2R5EKP0"/>
<protein>
    <submittedName>
        <fullName evidence="8">Putative resolvase</fullName>
    </submittedName>
</protein>
<keyword evidence="9" id="KW-1185">Reference proteome</keyword>
<dbReference type="GO" id="GO:0015074">
    <property type="term" value="P:DNA integration"/>
    <property type="evidence" value="ECO:0007669"/>
    <property type="project" value="UniProtKB-KW"/>
</dbReference>
<dbReference type="EMBL" id="BDQX01000036">
    <property type="protein sequence ID" value="GBG06199.1"/>
    <property type="molecule type" value="Genomic_DNA"/>
</dbReference>
<dbReference type="GO" id="GO:0000150">
    <property type="term" value="F:DNA strand exchange activity"/>
    <property type="evidence" value="ECO:0007669"/>
    <property type="project" value="InterPro"/>
</dbReference>
<dbReference type="SMART" id="SM00857">
    <property type="entry name" value="Resolvase"/>
    <property type="match status" value="1"/>
</dbReference>
<dbReference type="Pfam" id="PF00239">
    <property type="entry name" value="Resolvase"/>
    <property type="match status" value="1"/>
</dbReference>
<sequence length="221" mass="24777">MKLSTKPVSKSNLRNGTFLVQYSYRNEKGEQKMKIAYARVSTADQSLDSQLDALEKFGFDRIYTEKASGAKDDRPELAKALDMLREGDTFIVYKLDRLARSTLKLIETLDSLKKKGVEFVSLSDNIDTSTAAGKAMFGMMAVFAEFEKSIIHERTVAGLEAARARGRKGGRPMTDKKKLDKAIKLHESEEFTVSQIEEMTGVSRGSLYRAINRLKTSKESN</sequence>
<dbReference type="InterPro" id="IPR006119">
    <property type="entry name" value="Resolv_N"/>
</dbReference>
<keyword evidence="2" id="KW-0229">DNA integration</keyword>
<dbReference type="PROSITE" id="PS00398">
    <property type="entry name" value="RECOMBINASES_2"/>
    <property type="match status" value="1"/>
</dbReference>
<evidence type="ECO:0000256" key="4">
    <source>
        <dbReference type="ARBA" id="ARBA00023172"/>
    </source>
</evidence>
<feature type="domain" description="Resolvase/invertase-type recombinase catalytic" evidence="7">
    <location>
        <begin position="33"/>
        <end position="166"/>
    </location>
</feature>
<dbReference type="PANTHER" id="PTHR30461:SF2">
    <property type="entry name" value="SERINE RECOMBINASE PINE-RELATED"/>
    <property type="match status" value="1"/>
</dbReference>
<evidence type="ECO:0000256" key="5">
    <source>
        <dbReference type="PIRSR" id="PIRSR606118-50"/>
    </source>
</evidence>
<dbReference type="PROSITE" id="PS51736">
    <property type="entry name" value="RECOMBINASES_3"/>
    <property type="match status" value="1"/>
</dbReference>
<name>A0A2R5EKP0_9BACL</name>
<dbReference type="GO" id="GO:0003677">
    <property type="term" value="F:DNA binding"/>
    <property type="evidence" value="ECO:0007669"/>
    <property type="project" value="UniProtKB-KW"/>
</dbReference>
<evidence type="ECO:0000256" key="6">
    <source>
        <dbReference type="PROSITE-ProRule" id="PRU10137"/>
    </source>
</evidence>
<evidence type="ECO:0000313" key="9">
    <source>
        <dbReference type="Proteomes" id="UP000245202"/>
    </source>
</evidence>
<dbReference type="InterPro" id="IPR006118">
    <property type="entry name" value="Recombinase_CS"/>
</dbReference>
<evidence type="ECO:0000313" key="8">
    <source>
        <dbReference type="EMBL" id="GBG06199.1"/>
    </source>
</evidence>
<dbReference type="InterPro" id="IPR050639">
    <property type="entry name" value="SSR_resolvase"/>
</dbReference>